<dbReference type="PROSITE" id="PS50005">
    <property type="entry name" value="TPR"/>
    <property type="match status" value="1"/>
</dbReference>
<dbReference type="Proteomes" id="UP000289340">
    <property type="component" value="Chromosome 17"/>
</dbReference>
<dbReference type="Pfam" id="PF26429">
    <property type="entry name" value="DPBB_CI111"/>
    <property type="match status" value="1"/>
</dbReference>
<dbReference type="AlphaFoldDB" id="A0A445G9R2"/>
<evidence type="ECO:0000313" key="3">
    <source>
        <dbReference type="EMBL" id="RZB57959.1"/>
    </source>
</evidence>
<keyword evidence="4" id="KW-1185">Reference proteome</keyword>
<evidence type="ECO:0000259" key="2">
    <source>
        <dbReference type="Pfam" id="PF26429"/>
    </source>
</evidence>
<proteinExistence type="predicted"/>
<dbReference type="InterPro" id="IPR058958">
    <property type="entry name" value="DPBB_CI111"/>
</dbReference>
<dbReference type="EMBL" id="QZWG01000017">
    <property type="protein sequence ID" value="RZB57959.1"/>
    <property type="molecule type" value="Genomic_DNA"/>
</dbReference>
<keyword evidence="1" id="KW-0802">TPR repeat</keyword>
<organism evidence="3 4">
    <name type="scientific">Glycine soja</name>
    <name type="common">Wild soybean</name>
    <dbReference type="NCBI Taxonomy" id="3848"/>
    <lineage>
        <taxon>Eukaryota</taxon>
        <taxon>Viridiplantae</taxon>
        <taxon>Streptophyta</taxon>
        <taxon>Embryophyta</taxon>
        <taxon>Tracheophyta</taxon>
        <taxon>Spermatophyta</taxon>
        <taxon>Magnoliopsida</taxon>
        <taxon>eudicotyledons</taxon>
        <taxon>Gunneridae</taxon>
        <taxon>Pentapetalae</taxon>
        <taxon>rosids</taxon>
        <taxon>fabids</taxon>
        <taxon>Fabales</taxon>
        <taxon>Fabaceae</taxon>
        <taxon>Papilionoideae</taxon>
        <taxon>50 kb inversion clade</taxon>
        <taxon>NPAAA clade</taxon>
        <taxon>indigoferoid/millettioid clade</taxon>
        <taxon>Phaseoleae</taxon>
        <taxon>Glycine</taxon>
        <taxon>Glycine subgen. Soja</taxon>
    </lineage>
</organism>
<evidence type="ECO:0000313" key="4">
    <source>
        <dbReference type="Proteomes" id="UP000289340"/>
    </source>
</evidence>
<gene>
    <name evidence="3" type="ORF">D0Y65_046568</name>
</gene>
<sequence length="266" mass="29515">MFSENGASPKGANRNAIVFLLGARVSIPSFGEKSSQLHSFPLASLADECEKFYELESSKAFDDYAGNYFVLATVFPSISFSLLDCCGVWSDQSFLRFSLLKNLGVGVAKSRRVQKSSAATLELLWTNSSLSLSFSFLFDRTILLYQTLDRHSHKIKESVLGKTQTNDTVHSEGITNNAWVTLGRAQLNFGEPDNAIESFDRALALKFSKDKEIVTSEIEIGLNEDFCVIPSMGEFGDRADADVRLARRIRRDTSEKGRDIGAVLER</sequence>
<dbReference type="InterPro" id="IPR052658">
    <property type="entry name" value="TPR-containing"/>
</dbReference>
<name>A0A445G9R2_GLYSO</name>
<feature type="domain" description="CI111 double-psi beta barrel" evidence="2">
    <location>
        <begin position="22"/>
        <end position="78"/>
    </location>
</feature>
<accession>A0A445G9R2</accession>
<dbReference type="PANTHER" id="PTHR15544">
    <property type="entry name" value="OSMOSIS RESPONSIVE FACTOR"/>
    <property type="match status" value="1"/>
</dbReference>
<reference evidence="3 4" key="1">
    <citation type="submission" date="2018-09" db="EMBL/GenBank/DDBJ databases">
        <title>A high-quality reference genome of wild soybean provides a powerful tool to mine soybean genomes.</title>
        <authorList>
            <person name="Xie M."/>
            <person name="Chung C.Y.L."/>
            <person name="Li M.-W."/>
            <person name="Wong F.-L."/>
            <person name="Chan T.-F."/>
            <person name="Lam H.-M."/>
        </authorList>
    </citation>
    <scope>NUCLEOTIDE SEQUENCE [LARGE SCALE GENOMIC DNA]</scope>
    <source>
        <strain evidence="4">cv. W05</strain>
        <tissue evidence="3">Hypocotyl of etiolated seedlings</tissue>
    </source>
</reference>
<dbReference type="PANTHER" id="PTHR15544:SF0">
    <property type="entry name" value="TETRATRICOPEPTIDE REPEAT PROTEIN 33"/>
    <property type="match status" value="1"/>
</dbReference>
<protein>
    <recommendedName>
        <fullName evidence="2">CI111 double-psi beta barrel domain-containing protein</fullName>
    </recommendedName>
</protein>
<evidence type="ECO:0000256" key="1">
    <source>
        <dbReference type="PROSITE-ProRule" id="PRU00339"/>
    </source>
</evidence>
<dbReference type="InterPro" id="IPR019734">
    <property type="entry name" value="TPR_rpt"/>
</dbReference>
<feature type="repeat" description="TPR" evidence="1">
    <location>
        <begin position="176"/>
        <end position="209"/>
    </location>
</feature>
<comment type="caution">
    <text evidence="3">The sequence shown here is derived from an EMBL/GenBank/DDBJ whole genome shotgun (WGS) entry which is preliminary data.</text>
</comment>